<accession>A0A1G2RY29</accession>
<dbReference type="Proteomes" id="UP000177853">
    <property type="component" value="Unassembled WGS sequence"/>
</dbReference>
<dbReference type="AlphaFoldDB" id="A0A1G2RY29"/>
<gene>
    <name evidence="1" type="ORF">A3H01_01810</name>
</gene>
<proteinExistence type="predicted"/>
<organism evidence="1 2">
    <name type="scientific">Candidatus Wildermuthbacteria bacterium RIFCSPLOWO2_12_FULL_40_9</name>
    <dbReference type="NCBI Taxonomy" id="1802467"/>
    <lineage>
        <taxon>Bacteria</taxon>
        <taxon>Candidatus Wildermuthiibacteriota</taxon>
    </lineage>
</organism>
<name>A0A1G2RY29_9BACT</name>
<dbReference type="EMBL" id="MHUM01000005">
    <property type="protein sequence ID" value="OHA77212.1"/>
    <property type="molecule type" value="Genomic_DNA"/>
</dbReference>
<evidence type="ECO:0000313" key="2">
    <source>
        <dbReference type="Proteomes" id="UP000177853"/>
    </source>
</evidence>
<sequence length="65" mass="7446">MENSDIEDLCALIYFAEQPRVHLLYDGDDVKVLVITRGAIMDTAYRFPFNPGLFLIIETEMGVKH</sequence>
<reference evidence="1 2" key="1">
    <citation type="journal article" date="2016" name="Nat. Commun.">
        <title>Thousands of microbial genomes shed light on interconnected biogeochemical processes in an aquifer system.</title>
        <authorList>
            <person name="Anantharaman K."/>
            <person name="Brown C.T."/>
            <person name="Hug L.A."/>
            <person name="Sharon I."/>
            <person name="Castelle C.J."/>
            <person name="Probst A.J."/>
            <person name="Thomas B.C."/>
            <person name="Singh A."/>
            <person name="Wilkins M.J."/>
            <person name="Karaoz U."/>
            <person name="Brodie E.L."/>
            <person name="Williams K.H."/>
            <person name="Hubbard S.S."/>
            <person name="Banfield J.F."/>
        </authorList>
    </citation>
    <scope>NUCLEOTIDE SEQUENCE [LARGE SCALE GENOMIC DNA]</scope>
</reference>
<comment type="caution">
    <text evidence="1">The sequence shown here is derived from an EMBL/GenBank/DDBJ whole genome shotgun (WGS) entry which is preliminary data.</text>
</comment>
<protein>
    <submittedName>
        <fullName evidence="1">Uncharacterized protein</fullName>
    </submittedName>
</protein>
<evidence type="ECO:0000313" key="1">
    <source>
        <dbReference type="EMBL" id="OHA77212.1"/>
    </source>
</evidence>